<feature type="binding site" evidence="15">
    <location>
        <position position="117"/>
    </location>
    <ligand>
        <name>Mg(2+)</name>
        <dbReference type="ChEBI" id="CHEBI:18420"/>
    </ligand>
</feature>
<dbReference type="Gene3D" id="1.10.1520.10">
    <property type="entry name" value="Ribonuclease III domain"/>
    <property type="match status" value="1"/>
</dbReference>
<dbReference type="InterPro" id="IPR036389">
    <property type="entry name" value="RNase_III_sf"/>
</dbReference>
<comment type="subcellular location">
    <subcellularLocation>
        <location evidence="2 15">Cytoplasm</location>
    </subcellularLocation>
</comment>
<keyword evidence="15" id="KW-0699">rRNA-binding</keyword>
<keyword evidence="11 15" id="KW-0255">Endonuclease</keyword>
<dbReference type="CDD" id="cd00593">
    <property type="entry name" value="RIBOc"/>
    <property type="match status" value="1"/>
</dbReference>
<feature type="binding site" evidence="15">
    <location>
        <position position="114"/>
    </location>
    <ligand>
        <name>Mg(2+)</name>
        <dbReference type="ChEBI" id="CHEBI:18420"/>
    </ligand>
</feature>
<dbReference type="NCBIfam" id="TIGR02191">
    <property type="entry name" value="RNaseIII"/>
    <property type="match status" value="1"/>
</dbReference>
<dbReference type="FunFam" id="1.10.1520.10:FF:000001">
    <property type="entry name" value="Ribonuclease 3"/>
    <property type="match status" value="1"/>
</dbReference>
<evidence type="ECO:0000313" key="19">
    <source>
        <dbReference type="Proteomes" id="UP000179221"/>
    </source>
</evidence>
<feature type="domain" description="DRBM" evidence="16">
    <location>
        <begin position="154"/>
        <end position="222"/>
    </location>
</feature>
<dbReference type="Pfam" id="PF00035">
    <property type="entry name" value="dsrm"/>
    <property type="match status" value="1"/>
</dbReference>
<dbReference type="AlphaFoldDB" id="A0A1F7YLH9"/>
<protein>
    <recommendedName>
        <fullName evidence="15">Ribonuclease 3</fullName>
        <ecNumber evidence="15">3.1.26.3</ecNumber>
    </recommendedName>
    <alternativeName>
        <fullName evidence="15">Ribonuclease III</fullName>
        <shortName evidence="15">RNase III</shortName>
    </alternativeName>
</protein>
<dbReference type="GO" id="GO:0019843">
    <property type="term" value="F:rRNA binding"/>
    <property type="evidence" value="ECO:0007669"/>
    <property type="project" value="UniProtKB-KW"/>
</dbReference>
<dbReference type="InterPro" id="IPR014720">
    <property type="entry name" value="dsRBD_dom"/>
</dbReference>
<feature type="active site" evidence="15">
    <location>
        <position position="117"/>
    </location>
</feature>
<name>A0A1F7YLH9_9BACT</name>
<evidence type="ECO:0000256" key="1">
    <source>
        <dbReference type="ARBA" id="ARBA00000109"/>
    </source>
</evidence>
<dbReference type="PANTHER" id="PTHR11207:SF0">
    <property type="entry name" value="RIBONUCLEASE 3"/>
    <property type="match status" value="1"/>
</dbReference>
<evidence type="ECO:0000313" key="18">
    <source>
        <dbReference type="EMBL" id="OGM27375.1"/>
    </source>
</evidence>
<dbReference type="PROSITE" id="PS50137">
    <property type="entry name" value="DS_RBD"/>
    <property type="match status" value="1"/>
</dbReference>
<evidence type="ECO:0000256" key="14">
    <source>
        <dbReference type="ARBA" id="ARBA00022884"/>
    </source>
</evidence>
<dbReference type="Gene3D" id="3.30.160.20">
    <property type="match status" value="1"/>
</dbReference>
<keyword evidence="6 15" id="KW-0698">rRNA processing</keyword>
<keyword evidence="5 15" id="KW-0963">Cytoplasm</keyword>
<dbReference type="GO" id="GO:0008033">
    <property type="term" value="P:tRNA processing"/>
    <property type="evidence" value="ECO:0007669"/>
    <property type="project" value="UniProtKB-KW"/>
</dbReference>
<keyword evidence="14 15" id="KW-0694">RNA-binding</keyword>
<dbReference type="GO" id="GO:0046872">
    <property type="term" value="F:metal ion binding"/>
    <property type="evidence" value="ECO:0007669"/>
    <property type="project" value="UniProtKB-KW"/>
</dbReference>
<evidence type="ECO:0000259" key="17">
    <source>
        <dbReference type="PROSITE" id="PS50142"/>
    </source>
</evidence>
<evidence type="ECO:0000256" key="15">
    <source>
        <dbReference type="HAMAP-Rule" id="MF_00104"/>
    </source>
</evidence>
<evidence type="ECO:0000259" key="16">
    <source>
        <dbReference type="PROSITE" id="PS50137"/>
    </source>
</evidence>
<reference evidence="18 19" key="1">
    <citation type="journal article" date="2016" name="Nat. Commun.">
        <title>Thousands of microbial genomes shed light on interconnected biogeochemical processes in an aquifer system.</title>
        <authorList>
            <person name="Anantharaman K."/>
            <person name="Brown C.T."/>
            <person name="Hug L.A."/>
            <person name="Sharon I."/>
            <person name="Castelle C.J."/>
            <person name="Probst A.J."/>
            <person name="Thomas B.C."/>
            <person name="Singh A."/>
            <person name="Wilkins M.J."/>
            <person name="Karaoz U."/>
            <person name="Brodie E.L."/>
            <person name="Williams K.H."/>
            <person name="Hubbard S.S."/>
            <person name="Banfield J.F."/>
        </authorList>
    </citation>
    <scope>NUCLEOTIDE SEQUENCE [LARGE SCALE GENOMIC DNA]</scope>
</reference>
<evidence type="ECO:0000256" key="12">
    <source>
        <dbReference type="ARBA" id="ARBA00022801"/>
    </source>
</evidence>
<evidence type="ECO:0000256" key="10">
    <source>
        <dbReference type="ARBA" id="ARBA00022723"/>
    </source>
</evidence>
<accession>A0A1F7YLH9</accession>
<dbReference type="GO" id="GO:0006364">
    <property type="term" value="P:rRNA processing"/>
    <property type="evidence" value="ECO:0007669"/>
    <property type="project" value="UniProtKB-UniRule"/>
</dbReference>
<comment type="caution">
    <text evidence="18">The sequence shown here is derived from an EMBL/GenBank/DDBJ whole genome shotgun (WGS) entry which is preliminary data.</text>
</comment>
<evidence type="ECO:0000256" key="5">
    <source>
        <dbReference type="ARBA" id="ARBA00022490"/>
    </source>
</evidence>
<dbReference type="SMART" id="SM00358">
    <property type="entry name" value="DSRM"/>
    <property type="match status" value="1"/>
</dbReference>
<comment type="similarity">
    <text evidence="3">Belongs to the ribonuclease III family.</text>
</comment>
<proteinExistence type="inferred from homology"/>
<comment type="function">
    <text evidence="15">Digests double-stranded RNA. Involved in the processing of primary rRNA transcript to yield the immediate precursors to the large and small rRNAs (23S and 16S). Processes some mRNAs, and tRNAs when they are encoded in the rRNA operon. Processes pre-crRNA and tracrRNA of type II CRISPR loci if present in the organism.</text>
</comment>
<comment type="cofactor">
    <cofactor evidence="15">
        <name>Mg(2+)</name>
        <dbReference type="ChEBI" id="CHEBI:18420"/>
    </cofactor>
</comment>
<dbReference type="HAMAP" id="MF_00104">
    <property type="entry name" value="RNase_III"/>
    <property type="match status" value="1"/>
</dbReference>
<dbReference type="EMBL" id="MGGL01000004">
    <property type="protein sequence ID" value="OGM27375.1"/>
    <property type="molecule type" value="Genomic_DNA"/>
</dbReference>
<dbReference type="PROSITE" id="PS00517">
    <property type="entry name" value="RNASE_3_1"/>
    <property type="match status" value="1"/>
</dbReference>
<gene>
    <name evidence="15" type="primary">rnc</name>
    <name evidence="18" type="ORF">A2628_01050</name>
</gene>
<dbReference type="SMART" id="SM00535">
    <property type="entry name" value="RIBOc"/>
    <property type="match status" value="1"/>
</dbReference>
<sequence>MKTYIELKNTFGDKGLMDLALTHRSWVNENPGKRRSNERLEFLGDAVLEFIVSNALYQKFPLKEEGFLTALRAQLVNTISLSQVAINMDLGKYIYLSKGEEDGGGRENPSILANTTEAIIGALFLDKGTSGAETFIKDNILVDLEAKAKKELKDPKSLIQEIVQSKGFGTPKYRVLSEEGPDHAKVFTIEIVVDGQSLGTGAGKNKSEAAQSAAASALEKFL</sequence>
<evidence type="ECO:0000256" key="11">
    <source>
        <dbReference type="ARBA" id="ARBA00022759"/>
    </source>
</evidence>
<dbReference type="CDD" id="cd10845">
    <property type="entry name" value="DSRM_RNAse_III_family"/>
    <property type="match status" value="1"/>
</dbReference>
<evidence type="ECO:0000256" key="6">
    <source>
        <dbReference type="ARBA" id="ARBA00022552"/>
    </source>
</evidence>
<keyword evidence="10 15" id="KW-0479">Metal-binding</keyword>
<evidence type="ECO:0000256" key="13">
    <source>
        <dbReference type="ARBA" id="ARBA00022842"/>
    </source>
</evidence>
<feature type="binding site" evidence="15">
    <location>
        <position position="41"/>
    </location>
    <ligand>
        <name>Mg(2+)</name>
        <dbReference type="ChEBI" id="CHEBI:18420"/>
    </ligand>
</feature>
<evidence type="ECO:0000256" key="2">
    <source>
        <dbReference type="ARBA" id="ARBA00004496"/>
    </source>
</evidence>
<evidence type="ECO:0000256" key="7">
    <source>
        <dbReference type="ARBA" id="ARBA00022664"/>
    </source>
</evidence>
<feature type="active site" evidence="15">
    <location>
        <position position="45"/>
    </location>
</feature>
<evidence type="ECO:0000256" key="3">
    <source>
        <dbReference type="ARBA" id="ARBA00010183"/>
    </source>
</evidence>
<keyword evidence="13 15" id="KW-0460">Magnesium</keyword>
<dbReference type="GO" id="GO:0004525">
    <property type="term" value="F:ribonuclease III activity"/>
    <property type="evidence" value="ECO:0007669"/>
    <property type="project" value="UniProtKB-UniRule"/>
</dbReference>
<dbReference type="GO" id="GO:0005737">
    <property type="term" value="C:cytoplasm"/>
    <property type="evidence" value="ECO:0007669"/>
    <property type="project" value="UniProtKB-SubCell"/>
</dbReference>
<evidence type="ECO:0000256" key="9">
    <source>
        <dbReference type="ARBA" id="ARBA00022722"/>
    </source>
</evidence>
<dbReference type="SUPFAM" id="SSF54768">
    <property type="entry name" value="dsRNA-binding domain-like"/>
    <property type="match status" value="1"/>
</dbReference>
<dbReference type="PROSITE" id="PS50142">
    <property type="entry name" value="RNASE_3_2"/>
    <property type="match status" value="1"/>
</dbReference>
<keyword evidence="8 15" id="KW-0819">tRNA processing</keyword>
<comment type="subunit">
    <text evidence="4 15">Homodimer.</text>
</comment>
<keyword evidence="12 15" id="KW-0378">Hydrolase</keyword>
<dbReference type="PANTHER" id="PTHR11207">
    <property type="entry name" value="RIBONUCLEASE III"/>
    <property type="match status" value="1"/>
</dbReference>
<dbReference type="GO" id="GO:0042802">
    <property type="term" value="F:identical protein binding"/>
    <property type="evidence" value="ECO:0007669"/>
    <property type="project" value="UniProtKB-ARBA"/>
</dbReference>
<dbReference type="FunFam" id="3.30.160.20:FF:000003">
    <property type="entry name" value="Ribonuclease 3"/>
    <property type="match status" value="1"/>
</dbReference>
<dbReference type="Pfam" id="PF14622">
    <property type="entry name" value="Ribonucleas_3_3"/>
    <property type="match status" value="1"/>
</dbReference>
<evidence type="ECO:0000256" key="4">
    <source>
        <dbReference type="ARBA" id="ARBA00011738"/>
    </source>
</evidence>
<evidence type="ECO:0000256" key="8">
    <source>
        <dbReference type="ARBA" id="ARBA00022694"/>
    </source>
</evidence>
<dbReference type="GO" id="GO:0010468">
    <property type="term" value="P:regulation of gene expression"/>
    <property type="evidence" value="ECO:0007669"/>
    <property type="project" value="TreeGrafter"/>
</dbReference>
<dbReference type="InterPro" id="IPR000999">
    <property type="entry name" value="RNase_III_dom"/>
</dbReference>
<organism evidence="18 19">
    <name type="scientific">Candidatus Woesebacteria bacterium RIFCSPHIGHO2_01_FULL_40_22</name>
    <dbReference type="NCBI Taxonomy" id="1802499"/>
    <lineage>
        <taxon>Bacteria</taxon>
        <taxon>Candidatus Woeseibacteriota</taxon>
    </lineage>
</organism>
<dbReference type="EC" id="3.1.26.3" evidence="15"/>
<dbReference type="Proteomes" id="UP000179221">
    <property type="component" value="Unassembled WGS sequence"/>
</dbReference>
<dbReference type="GO" id="GO:0003725">
    <property type="term" value="F:double-stranded RNA binding"/>
    <property type="evidence" value="ECO:0007669"/>
    <property type="project" value="TreeGrafter"/>
</dbReference>
<dbReference type="InterPro" id="IPR011907">
    <property type="entry name" value="RNase_III"/>
</dbReference>
<dbReference type="GO" id="GO:0006397">
    <property type="term" value="P:mRNA processing"/>
    <property type="evidence" value="ECO:0007669"/>
    <property type="project" value="UniProtKB-UniRule"/>
</dbReference>
<keyword evidence="9 15" id="KW-0540">Nuclease</keyword>
<comment type="catalytic activity">
    <reaction evidence="1 15">
        <text>Endonucleolytic cleavage to 5'-phosphomonoester.</text>
        <dbReference type="EC" id="3.1.26.3"/>
    </reaction>
</comment>
<dbReference type="SUPFAM" id="SSF69065">
    <property type="entry name" value="RNase III domain-like"/>
    <property type="match status" value="1"/>
</dbReference>
<feature type="domain" description="RNase III" evidence="17">
    <location>
        <begin position="1"/>
        <end position="128"/>
    </location>
</feature>
<keyword evidence="7 15" id="KW-0507">mRNA processing</keyword>